<sequence length="323" mass="35884">MRYTLLVLCCCFLSVTRAQGPSGYWLSEDKTGFFEGLESVEMRLDPSGNAYSGSVYYLWEHGIYYQAISLEGKVLPGDSVELREVAMVANRNGIFANDCRGVFHLHYRHDSEKEYLEGVWKKPAGSRLRCADTHVTFFRSIPPDAAWNRPAGNAVKRGARVVARVTPAREKPATGTPAAEKPSLAPAAPPAPVVVAPPLNQDSLRFVAFKSRKDSLELTVKHKADTARLELYDNGIVDGDRISLFLGDSLILKNYELLADAHVLTLHLDPSLGQQVLSLYAENLGEIPPNTALMIVYIDDQRYEVRLSSDMTTNARVVFQRVQ</sequence>
<keyword evidence="3" id="KW-1185">Reference proteome</keyword>
<dbReference type="OrthoDB" id="639821at2"/>
<proteinExistence type="predicted"/>
<dbReference type="EMBL" id="SODV01000001">
    <property type="protein sequence ID" value="TDW99994.1"/>
    <property type="molecule type" value="Genomic_DNA"/>
</dbReference>
<evidence type="ECO:0000256" key="1">
    <source>
        <dbReference type="SAM" id="MobiDB-lite"/>
    </source>
</evidence>
<dbReference type="RefSeq" id="WP_133991172.1">
    <property type="nucleotide sequence ID" value="NZ_SODV01000001.1"/>
</dbReference>
<protein>
    <submittedName>
        <fullName evidence="2">Uncharacterized protein</fullName>
    </submittedName>
</protein>
<evidence type="ECO:0000313" key="3">
    <source>
        <dbReference type="Proteomes" id="UP000294498"/>
    </source>
</evidence>
<reference evidence="2 3" key="1">
    <citation type="submission" date="2019-03" db="EMBL/GenBank/DDBJ databases">
        <title>Genomic Encyclopedia of Type Strains, Phase IV (KMG-IV): sequencing the most valuable type-strain genomes for metagenomic binning, comparative biology and taxonomic classification.</title>
        <authorList>
            <person name="Goeker M."/>
        </authorList>
    </citation>
    <scope>NUCLEOTIDE SEQUENCE [LARGE SCALE GENOMIC DNA]</scope>
    <source>
        <strain evidence="2 3">DSM 100059</strain>
    </source>
</reference>
<accession>A0A4R8DRE8</accession>
<evidence type="ECO:0000313" key="2">
    <source>
        <dbReference type="EMBL" id="TDW99994.1"/>
    </source>
</evidence>
<gene>
    <name evidence="2" type="ORF">EDB95_1011</name>
</gene>
<name>A0A4R8DRE8_9BACT</name>
<organism evidence="2 3">
    <name type="scientific">Dinghuibacter silviterrae</name>
    <dbReference type="NCBI Taxonomy" id="1539049"/>
    <lineage>
        <taxon>Bacteria</taxon>
        <taxon>Pseudomonadati</taxon>
        <taxon>Bacteroidota</taxon>
        <taxon>Chitinophagia</taxon>
        <taxon>Chitinophagales</taxon>
        <taxon>Chitinophagaceae</taxon>
        <taxon>Dinghuibacter</taxon>
    </lineage>
</organism>
<dbReference type="AlphaFoldDB" id="A0A4R8DRE8"/>
<feature type="region of interest" description="Disordered" evidence="1">
    <location>
        <begin position="166"/>
        <end position="187"/>
    </location>
</feature>
<dbReference type="Proteomes" id="UP000294498">
    <property type="component" value="Unassembled WGS sequence"/>
</dbReference>
<comment type="caution">
    <text evidence="2">The sequence shown here is derived from an EMBL/GenBank/DDBJ whole genome shotgun (WGS) entry which is preliminary data.</text>
</comment>
<feature type="compositionally biased region" description="Low complexity" evidence="1">
    <location>
        <begin position="177"/>
        <end position="186"/>
    </location>
</feature>